<keyword evidence="4" id="KW-1003">Cell membrane</keyword>
<evidence type="ECO:0000256" key="13">
    <source>
        <dbReference type="SAM" id="Phobius"/>
    </source>
</evidence>
<dbReference type="InterPro" id="IPR011577">
    <property type="entry name" value="Cyt_b561_bac/Ni-Hgenase"/>
</dbReference>
<dbReference type="InterPro" id="IPR052168">
    <property type="entry name" value="Cytochrome_b561_oxidase"/>
</dbReference>
<evidence type="ECO:0000256" key="8">
    <source>
        <dbReference type="ARBA" id="ARBA00022982"/>
    </source>
</evidence>
<comment type="similarity">
    <text evidence="12">Belongs to the cytochrome b561 family.</text>
</comment>
<evidence type="ECO:0000256" key="7">
    <source>
        <dbReference type="ARBA" id="ARBA00022723"/>
    </source>
</evidence>
<dbReference type="GO" id="GO:0009055">
    <property type="term" value="F:electron transfer activity"/>
    <property type="evidence" value="ECO:0007669"/>
    <property type="project" value="InterPro"/>
</dbReference>
<evidence type="ECO:0000313" key="15">
    <source>
        <dbReference type="EMBL" id="TFW72318.1"/>
    </source>
</evidence>
<organism evidence="15 16">
    <name type="scientific">Methylotenera oryzisoli</name>
    <dbReference type="NCBI Taxonomy" id="2080758"/>
    <lineage>
        <taxon>Bacteria</taxon>
        <taxon>Pseudomonadati</taxon>
        <taxon>Pseudomonadota</taxon>
        <taxon>Betaproteobacteria</taxon>
        <taxon>Nitrosomonadales</taxon>
        <taxon>Methylophilaceae</taxon>
        <taxon>Methylotenera</taxon>
    </lineage>
</organism>
<feature type="transmembrane region" description="Helical" evidence="13">
    <location>
        <begin position="67"/>
        <end position="89"/>
    </location>
</feature>
<proteinExistence type="inferred from homology"/>
<dbReference type="GO" id="GO:0005886">
    <property type="term" value="C:plasma membrane"/>
    <property type="evidence" value="ECO:0007669"/>
    <property type="project" value="UniProtKB-SubCell"/>
</dbReference>
<comment type="caution">
    <text evidence="15">The sequence shown here is derived from an EMBL/GenBank/DDBJ whole genome shotgun (WGS) entry which is preliminary data.</text>
</comment>
<keyword evidence="16" id="KW-1185">Reference proteome</keyword>
<keyword evidence="7" id="KW-0479">Metal-binding</keyword>
<evidence type="ECO:0000313" key="16">
    <source>
        <dbReference type="Proteomes" id="UP000297706"/>
    </source>
</evidence>
<evidence type="ECO:0000256" key="1">
    <source>
        <dbReference type="ARBA" id="ARBA00001970"/>
    </source>
</evidence>
<keyword evidence="10" id="KW-0408">Iron</keyword>
<dbReference type="RefSeq" id="WP_135276859.1">
    <property type="nucleotide sequence ID" value="NZ_PQVH01000006.1"/>
</dbReference>
<dbReference type="GO" id="GO:0022904">
    <property type="term" value="P:respiratory electron transport chain"/>
    <property type="evidence" value="ECO:0007669"/>
    <property type="project" value="InterPro"/>
</dbReference>
<dbReference type="AlphaFoldDB" id="A0A4Y9VTG9"/>
<dbReference type="SUPFAM" id="SSF81342">
    <property type="entry name" value="Transmembrane di-heme cytochromes"/>
    <property type="match status" value="1"/>
</dbReference>
<evidence type="ECO:0000259" key="14">
    <source>
        <dbReference type="Pfam" id="PF01292"/>
    </source>
</evidence>
<evidence type="ECO:0000256" key="11">
    <source>
        <dbReference type="ARBA" id="ARBA00023136"/>
    </source>
</evidence>
<dbReference type="PANTHER" id="PTHR30529:SF1">
    <property type="entry name" value="CYTOCHROME B561 HOMOLOG 2"/>
    <property type="match status" value="1"/>
</dbReference>
<dbReference type="PANTHER" id="PTHR30529">
    <property type="entry name" value="CYTOCHROME B561"/>
    <property type="match status" value="1"/>
</dbReference>
<comment type="cofactor">
    <cofactor evidence="1">
        <name>heme b</name>
        <dbReference type="ChEBI" id="CHEBI:60344"/>
    </cofactor>
</comment>
<evidence type="ECO:0000256" key="9">
    <source>
        <dbReference type="ARBA" id="ARBA00022989"/>
    </source>
</evidence>
<feature type="transmembrane region" description="Helical" evidence="13">
    <location>
        <begin position="116"/>
        <end position="135"/>
    </location>
</feature>
<keyword evidence="11 13" id="KW-0472">Membrane</keyword>
<accession>A0A4Y9VTG9</accession>
<dbReference type="EMBL" id="PQVH01000006">
    <property type="protein sequence ID" value="TFW72318.1"/>
    <property type="molecule type" value="Genomic_DNA"/>
</dbReference>
<dbReference type="GO" id="GO:0046872">
    <property type="term" value="F:metal ion binding"/>
    <property type="evidence" value="ECO:0007669"/>
    <property type="project" value="UniProtKB-KW"/>
</dbReference>
<evidence type="ECO:0000256" key="3">
    <source>
        <dbReference type="ARBA" id="ARBA00022448"/>
    </source>
</evidence>
<evidence type="ECO:0000256" key="12">
    <source>
        <dbReference type="ARBA" id="ARBA00037975"/>
    </source>
</evidence>
<evidence type="ECO:0000256" key="5">
    <source>
        <dbReference type="ARBA" id="ARBA00022617"/>
    </source>
</evidence>
<comment type="subcellular location">
    <subcellularLocation>
        <location evidence="2">Cell membrane</location>
        <topology evidence="2">Multi-pass membrane protein</topology>
    </subcellularLocation>
</comment>
<reference evidence="15 16" key="1">
    <citation type="submission" date="2018-02" db="EMBL/GenBank/DDBJ databases">
        <title>A novel lanthanide dependent methylotroph, Methylotenera sp. La3113.</title>
        <authorList>
            <person name="Lv H."/>
            <person name="Tani A."/>
        </authorList>
    </citation>
    <scope>NUCLEOTIDE SEQUENCE [LARGE SCALE GENOMIC DNA]</scope>
    <source>
        <strain evidence="15 16">La3113</strain>
    </source>
</reference>
<feature type="domain" description="Cytochrome b561 bacterial/Ni-hydrogenase" evidence="14">
    <location>
        <begin position="7"/>
        <end position="196"/>
    </location>
</feature>
<keyword evidence="5" id="KW-0349">Heme</keyword>
<dbReference type="Proteomes" id="UP000297706">
    <property type="component" value="Unassembled WGS sequence"/>
</dbReference>
<keyword evidence="6 13" id="KW-0812">Transmembrane</keyword>
<protein>
    <submittedName>
        <fullName evidence="15">Cytochrome B</fullName>
    </submittedName>
</protein>
<evidence type="ECO:0000256" key="6">
    <source>
        <dbReference type="ARBA" id="ARBA00022692"/>
    </source>
</evidence>
<dbReference type="GO" id="GO:0020037">
    <property type="term" value="F:heme binding"/>
    <property type="evidence" value="ECO:0007669"/>
    <property type="project" value="TreeGrafter"/>
</dbReference>
<feature type="transmembrane region" description="Helical" evidence="13">
    <location>
        <begin position="165"/>
        <end position="186"/>
    </location>
</feature>
<evidence type="ECO:0000256" key="4">
    <source>
        <dbReference type="ARBA" id="ARBA00022475"/>
    </source>
</evidence>
<keyword evidence="9 13" id="KW-1133">Transmembrane helix</keyword>
<dbReference type="Pfam" id="PF01292">
    <property type="entry name" value="Ni_hydr_CYTB"/>
    <property type="match status" value="1"/>
</dbReference>
<keyword evidence="8" id="KW-0249">Electron transport</keyword>
<dbReference type="InterPro" id="IPR016174">
    <property type="entry name" value="Di-haem_cyt_TM"/>
</dbReference>
<gene>
    <name evidence="15" type="ORF">C3Y98_04230</name>
</gene>
<evidence type="ECO:0000256" key="2">
    <source>
        <dbReference type="ARBA" id="ARBA00004651"/>
    </source>
</evidence>
<name>A0A4Y9VTG9_9PROT</name>
<dbReference type="Gene3D" id="1.20.950.20">
    <property type="entry name" value="Transmembrane di-heme cytochromes, Chain C"/>
    <property type="match status" value="1"/>
</dbReference>
<keyword evidence="3" id="KW-0813">Transport</keyword>
<feature type="transmembrane region" description="Helical" evidence="13">
    <location>
        <begin position="12"/>
        <end position="33"/>
    </location>
</feature>
<evidence type="ECO:0000256" key="10">
    <source>
        <dbReference type="ARBA" id="ARBA00023004"/>
    </source>
</evidence>
<sequence>MNQDSSRYTKPAVILHWLIALVVIAMFALGWYMTELPKEAAKQTAFDLFDLGVYTWHLAEEVSPRNFYFNLHKSIGVTLLALIGLRVLWRITHRPPAMLASYKAWEKKLATGTHHLLYLLMVAMPVSGLIMAMSGKYGVKWFGIDIIAGLDNSTLRDIFKEAHEIIGAIFLIAIILHILGALKHKWIDKDGTMKRMSF</sequence>
<dbReference type="OrthoDB" id="8723024at2"/>